<reference evidence="1 2" key="1">
    <citation type="submission" date="2020-07" db="EMBL/GenBank/DDBJ databases">
        <title>Sequencing the genomes of 1000 actinobacteria strains.</title>
        <authorList>
            <person name="Klenk H.-P."/>
        </authorList>
    </citation>
    <scope>NUCLEOTIDE SEQUENCE [LARGE SCALE GENOMIC DNA]</scope>
    <source>
        <strain evidence="1 2">DSM 44442</strain>
    </source>
</reference>
<organism evidence="1 2">
    <name type="scientific">Nocardiopsis aegyptia</name>
    <dbReference type="NCBI Taxonomy" id="220378"/>
    <lineage>
        <taxon>Bacteria</taxon>
        <taxon>Bacillati</taxon>
        <taxon>Actinomycetota</taxon>
        <taxon>Actinomycetes</taxon>
        <taxon>Streptosporangiales</taxon>
        <taxon>Nocardiopsidaceae</taxon>
        <taxon>Nocardiopsis</taxon>
    </lineage>
</organism>
<dbReference type="RefSeq" id="WP_179824490.1">
    <property type="nucleotide sequence ID" value="NZ_JACCFS010000001.1"/>
</dbReference>
<protein>
    <submittedName>
        <fullName evidence="1">Uncharacterized protein</fullName>
    </submittedName>
</protein>
<dbReference type="Proteomes" id="UP000572051">
    <property type="component" value="Unassembled WGS sequence"/>
</dbReference>
<sequence length="164" mass="18505">MSRILSRNSTLVYPDYGMFQIFDCQDYDDTASVPGRRDFSVGERSVYLRSLQTNVRVHLTLESWDTEPAWDEGSWEGSHTAVIEIATGVVGVSEITAGVQPDLLTLAAPGRYGIRVAHRNRHEVSEAHMALYDRFDDVQGPGFRAAKRALEGREQYLAQFWPEP</sequence>
<proteinExistence type="predicted"/>
<gene>
    <name evidence="1" type="ORF">HNR10_003251</name>
</gene>
<comment type="caution">
    <text evidence="1">The sequence shown here is derived from an EMBL/GenBank/DDBJ whole genome shotgun (WGS) entry which is preliminary data.</text>
</comment>
<dbReference type="AlphaFoldDB" id="A0A7Z0JBE4"/>
<accession>A0A7Z0JBE4</accession>
<name>A0A7Z0JBE4_9ACTN</name>
<dbReference type="EMBL" id="JACCFS010000001">
    <property type="protein sequence ID" value="NYJ35370.1"/>
    <property type="molecule type" value="Genomic_DNA"/>
</dbReference>
<evidence type="ECO:0000313" key="2">
    <source>
        <dbReference type="Proteomes" id="UP000572051"/>
    </source>
</evidence>
<keyword evidence="2" id="KW-1185">Reference proteome</keyword>
<evidence type="ECO:0000313" key="1">
    <source>
        <dbReference type="EMBL" id="NYJ35370.1"/>
    </source>
</evidence>